<proteinExistence type="predicted"/>
<dbReference type="AlphaFoldDB" id="A0A5J4R0X4"/>
<comment type="caution">
    <text evidence="1">The sequence shown here is derived from an EMBL/GenBank/DDBJ whole genome shotgun (WGS) entry which is preliminary data.</text>
</comment>
<reference evidence="1" key="1">
    <citation type="submission" date="2019-03" db="EMBL/GenBank/DDBJ databases">
        <title>Single cell metagenomics reveals metabolic interactions within the superorganism composed of flagellate Streblomastix strix and complex community of Bacteroidetes bacteria on its surface.</title>
        <authorList>
            <person name="Treitli S.C."/>
            <person name="Kolisko M."/>
            <person name="Husnik F."/>
            <person name="Keeling P."/>
            <person name="Hampl V."/>
        </authorList>
    </citation>
    <scope>NUCLEOTIDE SEQUENCE</scope>
    <source>
        <strain evidence="1">STM</strain>
    </source>
</reference>
<accession>A0A5J4R0X4</accession>
<evidence type="ECO:0000313" key="1">
    <source>
        <dbReference type="EMBL" id="KAA6327362.1"/>
    </source>
</evidence>
<dbReference type="EMBL" id="SNRY01002006">
    <property type="protein sequence ID" value="KAA6327362.1"/>
    <property type="molecule type" value="Genomic_DNA"/>
</dbReference>
<protein>
    <submittedName>
        <fullName evidence="1">Uncharacterized protein</fullName>
    </submittedName>
</protein>
<sequence length="64" mass="7312">MATEIERTRIKMNNSMKDTLHSIAQIFQLDGEIKDIHPLGKGLINDTYFVKTRESIKGTSKNSF</sequence>
<gene>
    <name evidence="1" type="ORF">EZS27_023650</name>
</gene>
<name>A0A5J4R0X4_9ZZZZ</name>
<organism evidence="1">
    <name type="scientific">termite gut metagenome</name>
    <dbReference type="NCBI Taxonomy" id="433724"/>
    <lineage>
        <taxon>unclassified sequences</taxon>
        <taxon>metagenomes</taxon>
        <taxon>organismal metagenomes</taxon>
    </lineage>
</organism>